<dbReference type="EMBL" id="JAHXRI010000001">
    <property type="protein sequence ID" value="MBZ1349190.1"/>
    <property type="molecule type" value="Genomic_DNA"/>
</dbReference>
<evidence type="ECO:0000313" key="3">
    <source>
        <dbReference type="Proteomes" id="UP000739565"/>
    </source>
</evidence>
<gene>
    <name evidence="2" type="ORF">KZZ10_00895</name>
</gene>
<evidence type="ECO:0000256" key="1">
    <source>
        <dbReference type="SAM" id="MobiDB-lite"/>
    </source>
</evidence>
<dbReference type="RefSeq" id="WP_259659604.1">
    <property type="nucleotide sequence ID" value="NZ_JAHXRI010000001.1"/>
</dbReference>
<accession>A0A953T1D3</accession>
<dbReference type="AlphaFoldDB" id="A0A953T1D3"/>
<dbReference type="NCBIfam" id="TIGR03317">
    <property type="entry name" value="ygfZ_signature"/>
    <property type="match status" value="1"/>
</dbReference>
<evidence type="ECO:0000313" key="2">
    <source>
        <dbReference type="EMBL" id="MBZ1349190.1"/>
    </source>
</evidence>
<sequence length="353" mass="38670">MHPFFQHTVTHTETHPSSETPPEAITVHRLEDELTVLSVTGEDALSFLQGQITNDLAARGTDAACLAGYCTAQGRLLATAIFSQDRSRASTQTAQPAQSHEISMLLRSDIATAVAKRLSMFVLRSKVKIAPSAYAAAGVCAPNSKLDMLTAALGHDLPLTPWQTMHDKTGTWIAAPTRPGFHRWWWLASKEASEPSQINWPSLNAVLALADTKIWFTIDIQLGLPWVEAKTQDLFIPQTLNLDLIEGVSFTKGCYPGQEIVARSHYRGTLKRRMTLARVDTLLGAEVTPGQDIYEGDQPCGRVINLSSSGEQSWLLLEAPFDAMDRNALLLGSATGPRVLLESLPYEIRPTKT</sequence>
<feature type="region of interest" description="Disordered" evidence="1">
    <location>
        <begin position="1"/>
        <end position="21"/>
    </location>
</feature>
<dbReference type="Gene3D" id="3.30.70.1400">
    <property type="entry name" value="Aminomethyltransferase beta-barrel domains"/>
    <property type="match status" value="1"/>
</dbReference>
<dbReference type="GO" id="GO:0016226">
    <property type="term" value="P:iron-sulfur cluster assembly"/>
    <property type="evidence" value="ECO:0007669"/>
    <property type="project" value="TreeGrafter"/>
</dbReference>
<dbReference type="Proteomes" id="UP000739565">
    <property type="component" value="Unassembled WGS sequence"/>
</dbReference>
<proteinExistence type="predicted"/>
<dbReference type="SUPFAM" id="SSF103025">
    <property type="entry name" value="Folate-binding domain"/>
    <property type="match status" value="1"/>
</dbReference>
<reference evidence="2" key="1">
    <citation type="submission" date="2021-07" db="EMBL/GenBank/DDBJ databases">
        <title>New genus and species of the family Alcaligenaceae.</title>
        <authorList>
            <person name="Hahn M.W."/>
        </authorList>
    </citation>
    <scope>NUCLEOTIDE SEQUENCE</scope>
    <source>
        <strain evidence="2">LF4-65</strain>
    </source>
</reference>
<dbReference type="Gene3D" id="3.30.70.1630">
    <property type="match status" value="1"/>
</dbReference>
<dbReference type="InterPro" id="IPR045179">
    <property type="entry name" value="YgfZ/GcvT"/>
</dbReference>
<dbReference type="Gene3D" id="2.40.30.160">
    <property type="match status" value="1"/>
</dbReference>
<organism evidence="2 3">
    <name type="scientific">Zwartia hollandica</name>
    <dbReference type="NCBI Taxonomy" id="324606"/>
    <lineage>
        <taxon>Bacteria</taxon>
        <taxon>Pseudomonadati</taxon>
        <taxon>Pseudomonadota</taxon>
        <taxon>Betaproteobacteria</taxon>
        <taxon>Burkholderiales</taxon>
        <taxon>Alcaligenaceae</taxon>
        <taxon>Zwartia</taxon>
    </lineage>
</organism>
<comment type="caution">
    <text evidence="2">The sequence shown here is derived from an EMBL/GenBank/DDBJ whole genome shotgun (WGS) entry which is preliminary data.</text>
</comment>
<protein>
    <submittedName>
        <fullName evidence="2">Folate-binding protein</fullName>
    </submittedName>
</protein>
<name>A0A953T1D3_9BURK</name>
<keyword evidence="3" id="KW-1185">Reference proteome</keyword>
<dbReference type="PANTHER" id="PTHR22602:SF0">
    <property type="entry name" value="TRANSFERASE CAF17, MITOCHONDRIAL-RELATED"/>
    <property type="match status" value="1"/>
</dbReference>
<dbReference type="InterPro" id="IPR017703">
    <property type="entry name" value="YgfZ/GCV_T_CS"/>
</dbReference>
<dbReference type="PANTHER" id="PTHR22602">
    <property type="entry name" value="TRANSFERASE CAF17, MITOCHONDRIAL-RELATED"/>
    <property type="match status" value="1"/>
</dbReference>